<reference evidence="2" key="2">
    <citation type="submission" date="2023-06" db="EMBL/GenBank/DDBJ databases">
        <authorList>
            <consortium name="Lawrence Berkeley National Laboratory"/>
            <person name="Haridas S."/>
            <person name="Hensen N."/>
            <person name="Bonometti L."/>
            <person name="Westerberg I."/>
            <person name="Brannstrom I.O."/>
            <person name="Guillou S."/>
            <person name="Cros-Aarteil S."/>
            <person name="Calhoun S."/>
            <person name="Kuo A."/>
            <person name="Mondo S."/>
            <person name="Pangilinan J."/>
            <person name="Riley R."/>
            <person name="Labutti K."/>
            <person name="Andreopoulos B."/>
            <person name="Lipzen A."/>
            <person name="Chen C."/>
            <person name="Yanf M."/>
            <person name="Daum C."/>
            <person name="Ng V."/>
            <person name="Clum A."/>
            <person name="Steindorff A."/>
            <person name="Ohm R."/>
            <person name="Martin F."/>
            <person name="Silar P."/>
            <person name="Natvig D."/>
            <person name="Lalanne C."/>
            <person name="Gautier V."/>
            <person name="Ament-Velasquez S.L."/>
            <person name="Kruys A."/>
            <person name="Hutchinson M.I."/>
            <person name="Powell A.J."/>
            <person name="Barry K."/>
            <person name="Miller A.N."/>
            <person name="Grigoriev I.V."/>
            <person name="Debuchy R."/>
            <person name="Gladieux P."/>
            <person name="Thoren M.H."/>
            <person name="Johannesson H."/>
        </authorList>
    </citation>
    <scope>NUCLEOTIDE SEQUENCE</scope>
    <source>
        <strain evidence="2">CBS 958.72</strain>
    </source>
</reference>
<reference evidence="2" key="1">
    <citation type="journal article" date="2023" name="Mol. Phylogenet. Evol.">
        <title>Genome-scale phylogeny and comparative genomics of the fungal order Sordariales.</title>
        <authorList>
            <person name="Hensen N."/>
            <person name="Bonometti L."/>
            <person name="Westerberg I."/>
            <person name="Brannstrom I.O."/>
            <person name="Guillou S."/>
            <person name="Cros-Aarteil S."/>
            <person name="Calhoun S."/>
            <person name="Haridas S."/>
            <person name="Kuo A."/>
            <person name="Mondo S."/>
            <person name="Pangilinan J."/>
            <person name="Riley R."/>
            <person name="LaButti K."/>
            <person name="Andreopoulos B."/>
            <person name="Lipzen A."/>
            <person name="Chen C."/>
            <person name="Yan M."/>
            <person name="Daum C."/>
            <person name="Ng V."/>
            <person name="Clum A."/>
            <person name="Steindorff A."/>
            <person name="Ohm R.A."/>
            <person name="Martin F."/>
            <person name="Silar P."/>
            <person name="Natvig D.O."/>
            <person name="Lalanne C."/>
            <person name="Gautier V."/>
            <person name="Ament-Velasquez S.L."/>
            <person name="Kruys A."/>
            <person name="Hutchinson M.I."/>
            <person name="Powell A.J."/>
            <person name="Barry K."/>
            <person name="Miller A.N."/>
            <person name="Grigoriev I.V."/>
            <person name="Debuchy R."/>
            <person name="Gladieux P."/>
            <person name="Hiltunen Thoren M."/>
            <person name="Johannesson H."/>
        </authorList>
    </citation>
    <scope>NUCLEOTIDE SEQUENCE</scope>
    <source>
        <strain evidence="2">CBS 958.72</strain>
    </source>
</reference>
<dbReference type="PANTHER" id="PTHR38797:SF6">
    <property type="match status" value="1"/>
</dbReference>
<accession>A0AAE0JZ83</accession>
<dbReference type="InterPro" id="IPR053204">
    <property type="entry name" value="Oxopyrrolidines_Biosynth-assoc"/>
</dbReference>
<sequence length="273" mass="29551">MSPPDPFRTECLARDVIINLVNKPAAIAGQDAQDAQGSQDGQEAEPAAEGDAVVAAVTEFSKQAKAAAAASSLALADYVWTIFRVVFDIAAATPAERQGPLVDFLVQLRKAPVTGADGQPLTYEGGLVWTDLPTFGWVAREYFNYDLDLDQTKTLSLGNQLAFMAKLTAIAGSDKPKDAFDFALFALWSLRTAFEEAPPPGQSAAGKAKLAELAAVWVRFAGDALHTMCKENRPFVANQGAPGDKYKDRKWKGFNEERWEIWLEGLKVAGIEL</sequence>
<evidence type="ECO:0000256" key="1">
    <source>
        <dbReference type="SAM" id="MobiDB-lite"/>
    </source>
</evidence>
<organism evidence="2 3">
    <name type="scientific">Lasiosphaeria ovina</name>
    <dbReference type="NCBI Taxonomy" id="92902"/>
    <lineage>
        <taxon>Eukaryota</taxon>
        <taxon>Fungi</taxon>
        <taxon>Dikarya</taxon>
        <taxon>Ascomycota</taxon>
        <taxon>Pezizomycotina</taxon>
        <taxon>Sordariomycetes</taxon>
        <taxon>Sordariomycetidae</taxon>
        <taxon>Sordariales</taxon>
        <taxon>Lasiosphaeriaceae</taxon>
        <taxon>Lasiosphaeria</taxon>
    </lineage>
</organism>
<dbReference type="EMBL" id="JAULSN010000007">
    <property type="protein sequence ID" value="KAK3366757.1"/>
    <property type="molecule type" value="Genomic_DNA"/>
</dbReference>
<feature type="region of interest" description="Disordered" evidence="1">
    <location>
        <begin position="29"/>
        <end position="48"/>
    </location>
</feature>
<feature type="compositionally biased region" description="Low complexity" evidence="1">
    <location>
        <begin position="29"/>
        <end position="41"/>
    </location>
</feature>
<dbReference type="InterPro" id="IPR022085">
    <property type="entry name" value="OpdG"/>
</dbReference>
<dbReference type="PANTHER" id="PTHR38797">
    <property type="entry name" value="NUCLEAR PORE COMPLEX PROTEIN NUP85-RELATED"/>
    <property type="match status" value="1"/>
</dbReference>
<gene>
    <name evidence="2" type="ORF">B0T24DRAFT_367594</name>
</gene>
<keyword evidence="3" id="KW-1185">Reference proteome</keyword>
<comment type="caution">
    <text evidence="2">The sequence shown here is derived from an EMBL/GenBank/DDBJ whole genome shotgun (WGS) entry which is preliminary data.</text>
</comment>
<protein>
    <submittedName>
        <fullName evidence="2">Uncharacterized protein</fullName>
    </submittedName>
</protein>
<name>A0AAE0JZ83_9PEZI</name>
<evidence type="ECO:0000313" key="2">
    <source>
        <dbReference type="EMBL" id="KAK3366757.1"/>
    </source>
</evidence>
<dbReference type="Proteomes" id="UP001287356">
    <property type="component" value="Unassembled WGS sequence"/>
</dbReference>
<dbReference type="AlphaFoldDB" id="A0AAE0JZ83"/>
<evidence type="ECO:0000313" key="3">
    <source>
        <dbReference type="Proteomes" id="UP001287356"/>
    </source>
</evidence>
<proteinExistence type="predicted"/>
<dbReference type="Pfam" id="PF12311">
    <property type="entry name" value="DUF3632"/>
    <property type="match status" value="1"/>
</dbReference>